<dbReference type="eggNOG" id="arCOG04774">
    <property type="taxonomic scope" value="Archaea"/>
</dbReference>
<dbReference type="OrthoDB" id="192229at2157"/>
<name>M0LT47_9EURY</name>
<evidence type="ECO:0000313" key="2">
    <source>
        <dbReference type="EMBL" id="EMA36737.1"/>
    </source>
</evidence>
<evidence type="ECO:0000313" key="3">
    <source>
        <dbReference type="Proteomes" id="UP000011566"/>
    </source>
</evidence>
<accession>M0LT47</accession>
<gene>
    <name evidence="2" type="ORF">C447_14059</name>
</gene>
<dbReference type="RefSeq" id="WP_007695003.1">
    <property type="nucleotide sequence ID" value="NZ_AJRK01000076.1"/>
</dbReference>
<sequence length="197" mass="21416">MKLNQTVRHFAAKQALSTPVVGNLATQGLVRLHTGVFMGKADPEHAEERKAHLDGLFDATMESYLAALRDGFTEAEAREITHIQANFDFYDHGWVEMMEFPVDELDDHHDRFGEFFDRFAITVEDPLGAFAPAGGLPDAPATPEKLDDPDQPNAVGGYADETYVDGPDGEVLVGGADDPEEVDLSDAPGVTADDVED</sequence>
<feature type="region of interest" description="Disordered" evidence="1">
    <location>
        <begin position="132"/>
        <end position="197"/>
    </location>
</feature>
<comment type="caution">
    <text evidence="2">The sequence shown here is derived from an EMBL/GenBank/DDBJ whole genome shotgun (WGS) entry which is preliminary data.</text>
</comment>
<dbReference type="PATRIC" id="fig|1132509.6.peg.3285"/>
<proteinExistence type="predicted"/>
<dbReference type="AlphaFoldDB" id="M0LT47"/>
<evidence type="ECO:0000256" key="1">
    <source>
        <dbReference type="SAM" id="MobiDB-lite"/>
    </source>
</evidence>
<dbReference type="Pfam" id="PF19646">
    <property type="entry name" value="DUF6149"/>
    <property type="match status" value="1"/>
</dbReference>
<protein>
    <submittedName>
        <fullName evidence="2">Uncharacterized protein</fullName>
    </submittedName>
</protein>
<organism evidence="2 3">
    <name type="scientific">Halococcus hamelinensis 100A6</name>
    <dbReference type="NCBI Taxonomy" id="1132509"/>
    <lineage>
        <taxon>Archaea</taxon>
        <taxon>Methanobacteriati</taxon>
        <taxon>Methanobacteriota</taxon>
        <taxon>Stenosarchaea group</taxon>
        <taxon>Halobacteria</taxon>
        <taxon>Halobacteriales</taxon>
        <taxon>Halococcaceae</taxon>
        <taxon>Halococcus</taxon>
    </lineage>
</organism>
<keyword evidence="3" id="KW-1185">Reference proteome</keyword>
<dbReference type="InterPro" id="IPR046147">
    <property type="entry name" value="DUF6149"/>
</dbReference>
<dbReference type="Proteomes" id="UP000011566">
    <property type="component" value="Unassembled WGS sequence"/>
</dbReference>
<reference evidence="2 3" key="1">
    <citation type="journal article" date="2014" name="PLoS Genet.">
        <title>Phylogenetically driven sequencing of extremely halophilic archaea reveals strategies for static and dynamic osmo-response.</title>
        <authorList>
            <person name="Becker E.A."/>
            <person name="Seitzer P.M."/>
            <person name="Tritt A."/>
            <person name="Larsen D."/>
            <person name="Krusor M."/>
            <person name="Yao A.I."/>
            <person name="Wu D."/>
            <person name="Madern D."/>
            <person name="Eisen J.A."/>
            <person name="Darling A.E."/>
            <person name="Facciotti M.T."/>
        </authorList>
    </citation>
    <scope>NUCLEOTIDE SEQUENCE [LARGE SCALE GENOMIC DNA]</scope>
    <source>
        <strain evidence="2 3">100A6</strain>
    </source>
</reference>
<dbReference type="EMBL" id="AOMB01000040">
    <property type="protein sequence ID" value="EMA36737.1"/>
    <property type="molecule type" value="Genomic_DNA"/>
</dbReference>